<evidence type="ECO:0000256" key="15">
    <source>
        <dbReference type="RuleBase" id="RU004013"/>
    </source>
</evidence>
<comment type="similarity">
    <text evidence="2 12 13 14">Belongs to the NDK family.</text>
</comment>
<feature type="binding site" evidence="12">
    <location>
        <position position="102"/>
    </location>
    <ligand>
        <name>ATP</name>
        <dbReference type="ChEBI" id="CHEBI:30616"/>
    </ligand>
</feature>
<feature type="active site" description="Pros-phosphohistidine intermediate" evidence="12">
    <location>
        <position position="115"/>
    </location>
</feature>
<evidence type="ECO:0000256" key="13">
    <source>
        <dbReference type="PROSITE-ProRule" id="PRU00706"/>
    </source>
</evidence>
<feature type="binding site" evidence="12">
    <location>
        <position position="91"/>
    </location>
    <ligand>
        <name>ATP</name>
        <dbReference type="ChEBI" id="CHEBI:30616"/>
    </ligand>
</feature>
<keyword evidence="12" id="KW-0963">Cytoplasm</keyword>
<keyword evidence="8 12" id="KW-0418">Kinase</keyword>
<evidence type="ECO:0000256" key="14">
    <source>
        <dbReference type="RuleBase" id="RU004011"/>
    </source>
</evidence>
<dbReference type="EC" id="2.7.4.6" evidence="3 12"/>
<keyword evidence="5 12" id="KW-0808">Transferase</keyword>
<protein>
    <recommendedName>
        <fullName evidence="4 12">Nucleoside diphosphate kinase</fullName>
        <shortName evidence="12">NDK</shortName>
        <shortName evidence="12">NDP kinase</shortName>
        <ecNumber evidence="3 12">2.7.4.6</ecNumber>
    </recommendedName>
    <alternativeName>
        <fullName evidence="12">Nucleoside-2-P kinase</fullName>
    </alternativeName>
</protein>
<dbReference type="STRING" id="1123243.SAMN02745190_01038"/>
<dbReference type="GO" id="GO:0006228">
    <property type="term" value="P:UTP biosynthetic process"/>
    <property type="evidence" value="ECO:0007669"/>
    <property type="project" value="UniProtKB-UniRule"/>
</dbReference>
<keyword evidence="6 12" id="KW-0479">Metal-binding</keyword>
<sequence>MEKTLVLVKPDAFKAHHTGDIVKRYEDEGLQLLAMRMMKMTKEVAAKHYEEHIGRPYYGELETFMTSGPIVAMVLAGEGAIAKVREINGKTDPAEAAEGTIRKLYAASKGENAVHASDSPESAAREIHIFFNETEIFD</sequence>
<keyword evidence="7 12" id="KW-0547">Nucleotide-binding</keyword>
<evidence type="ECO:0000259" key="16">
    <source>
        <dbReference type="SMART" id="SM00562"/>
    </source>
</evidence>
<dbReference type="NCBIfam" id="NF001908">
    <property type="entry name" value="PRK00668.1"/>
    <property type="match status" value="1"/>
</dbReference>
<dbReference type="PANTHER" id="PTHR11349">
    <property type="entry name" value="NUCLEOSIDE DIPHOSPHATE KINASE"/>
    <property type="match status" value="1"/>
</dbReference>
<dbReference type="SMART" id="SM00562">
    <property type="entry name" value="NDK"/>
    <property type="match status" value="1"/>
</dbReference>
<evidence type="ECO:0000256" key="8">
    <source>
        <dbReference type="ARBA" id="ARBA00022777"/>
    </source>
</evidence>
<dbReference type="GO" id="GO:0006183">
    <property type="term" value="P:GTP biosynthetic process"/>
    <property type="evidence" value="ECO:0007669"/>
    <property type="project" value="UniProtKB-UniRule"/>
</dbReference>
<evidence type="ECO:0000256" key="9">
    <source>
        <dbReference type="ARBA" id="ARBA00022840"/>
    </source>
</evidence>
<evidence type="ECO:0000313" key="17">
    <source>
        <dbReference type="EMBL" id="SHE74296.1"/>
    </source>
</evidence>
<feature type="binding site" evidence="12">
    <location>
        <position position="9"/>
    </location>
    <ligand>
        <name>ATP</name>
        <dbReference type="ChEBI" id="CHEBI:30616"/>
    </ligand>
</feature>
<dbReference type="GO" id="GO:0005524">
    <property type="term" value="F:ATP binding"/>
    <property type="evidence" value="ECO:0007669"/>
    <property type="project" value="UniProtKB-UniRule"/>
</dbReference>
<comment type="subcellular location">
    <subcellularLocation>
        <location evidence="12">Cytoplasm</location>
    </subcellularLocation>
</comment>
<keyword evidence="12" id="KW-0597">Phosphoprotein</keyword>
<feature type="binding site" evidence="12">
    <location>
        <position position="112"/>
    </location>
    <ligand>
        <name>ATP</name>
        <dbReference type="ChEBI" id="CHEBI:30616"/>
    </ligand>
</feature>
<dbReference type="InterPro" id="IPR023005">
    <property type="entry name" value="Nucleoside_diP_kinase_AS"/>
</dbReference>
<dbReference type="HAMAP" id="MF_00451">
    <property type="entry name" value="NDP_kinase"/>
    <property type="match status" value="1"/>
</dbReference>
<reference evidence="17 18" key="1">
    <citation type="submission" date="2016-11" db="EMBL/GenBank/DDBJ databases">
        <authorList>
            <person name="Jaros S."/>
            <person name="Januszkiewicz K."/>
            <person name="Wedrychowicz H."/>
        </authorList>
    </citation>
    <scope>NUCLEOTIDE SEQUENCE [LARGE SCALE GENOMIC DNA]</scope>
    <source>
        <strain evidence="17 18">DSM 10502</strain>
    </source>
</reference>
<evidence type="ECO:0000313" key="18">
    <source>
        <dbReference type="Proteomes" id="UP000184404"/>
    </source>
</evidence>
<dbReference type="GO" id="GO:0005737">
    <property type="term" value="C:cytoplasm"/>
    <property type="evidence" value="ECO:0007669"/>
    <property type="project" value="UniProtKB-SubCell"/>
</dbReference>
<evidence type="ECO:0000256" key="1">
    <source>
        <dbReference type="ARBA" id="ARBA00001946"/>
    </source>
</evidence>
<dbReference type="Pfam" id="PF00334">
    <property type="entry name" value="NDK"/>
    <property type="match status" value="1"/>
</dbReference>
<name>A0A1M4VZA8_9FIRM</name>
<dbReference type="GO" id="GO:0006241">
    <property type="term" value="P:CTP biosynthetic process"/>
    <property type="evidence" value="ECO:0007669"/>
    <property type="project" value="UniProtKB-UniRule"/>
</dbReference>
<dbReference type="CDD" id="cd04413">
    <property type="entry name" value="NDPk_I"/>
    <property type="match status" value="1"/>
</dbReference>
<evidence type="ECO:0000256" key="7">
    <source>
        <dbReference type="ARBA" id="ARBA00022741"/>
    </source>
</evidence>
<proteinExistence type="inferred from homology"/>
<comment type="subunit">
    <text evidence="12">Homotetramer.</text>
</comment>
<keyword evidence="11 12" id="KW-0546">Nucleotide metabolism</keyword>
<keyword evidence="18" id="KW-1185">Reference proteome</keyword>
<dbReference type="Proteomes" id="UP000184404">
    <property type="component" value="Unassembled WGS sequence"/>
</dbReference>
<comment type="function">
    <text evidence="12">Major role in the synthesis of nucleoside triphosphates other than ATP. The ATP gamma phosphate is transferred to the NDP beta phosphate via a ping-pong mechanism, using a phosphorylated active-site intermediate.</text>
</comment>
<dbReference type="RefSeq" id="WP_072935136.1">
    <property type="nucleotide sequence ID" value="NZ_FQUG01000004.1"/>
</dbReference>
<dbReference type="GO" id="GO:0046872">
    <property type="term" value="F:metal ion binding"/>
    <property type="evidence" value="ECO:0007669"/>
    <property type="project" value="UniProtKB-KW"/>
</dbReference>
<dbReference type="AlphaFoldDB" id="A0A1M4VZA8"/>
<keyword evidence="10 12" id="KW-0460">Magnesium</keyword>
<comment type="caution">
    <text evidence="13">Lacks conserved residue(s) required for the propagation of feature annotation.</text>
</comment>
<dbReference type="OrthoDB" id="9801161at2"/>
<feature type="binding site" evidence="12">
    <location>
        <position position="85"/>
    </location>
    <ligand>
        <name>ATP</name>
        <dbReference type="ChEBI" id="CHEBI:30616"/>
    </ligand>
</feature>
<evidence type="ECO:0000256" key="12">
    <source>
        <dbReference type="HAMAP-Rule" id="MF_00451"/>
    </source>
</evidence>
<dbReference type="FunFam" id="3.30.70.141:FF:000003">
    <property type="entry name" value="Nucleoside diphosphate kinase"/>
    <property type="match status" value="1"/>
</dbReference>
<dbReference type="SUPFAM" id="SSF54919">
    <property type="entry name" value="Nucleoside diphosphate kinase, NDK"/>
    <property type="match status" value="1"/>
</dbReference>
<dbReference type="PROSITE" id="PS51374">
    <property type="entry name" value="NDPK_LIKE"/>
    <property type="match status" value="1"/>
</dbReference>
<evidence type="ECO:0000256" key="10">
    <source>
        <dbReference type="ARBA" id="ARBA00022842"/>
    </source>
</evidence>
<dbReference type="EMBL" id="FQUG01000004">
    <property type="protein sequence ID" value="SHE74296.1"/>
    <property type="molecule type" value="Genomic_DNA"/>
</dbReference>
<feature type="domain" description="Nucleoside diphosphate kinase-like" evidence="16">
    <location>
        <begin position="1"/>
        <end position="138"/>
    </location>
</feature>
<dbReference type="PRINTS" id="PR01243">
    <property type="entry name" value="NUCDPKINASE"/>
</dbReference>
<evidence type="ECO:0000256" key="11">
    <source>
        <dbReference type="ARBA" id="ARBA00023080"/>
    </source>
</evidence>
<dbReference type="Gene3D" id="3.30.70.141">
    <property type="entry name" value="Nucleoside diphosphate kinase-like domain"/>
    <property type="match status" value="1"/>
</dbReference>
<dbReference type="PROSITE" id="PS00469">
    <property type="entry name" value="NDPK"/>
    <property type="match status" value="1"/>
</dbReference>
<evidence type="ECO:0000256" key="6">
    <source>
        <dbReference type="ARBA" id="ARBA00022723"/>
    </source>
</evidence>
<evidence type="ECO:0000256" key="4">
    <source>
        <dbReference type="ARBA" id="ARBA00017632"/>
    </source>
</evidence>
<dbReference type="InterPro" id="IPR036850">
    <property type="entry name" value="NDK-like_dom_sf"/>
</dbReference>
<keyword evidence="9 12" id="KW-0067">ATP-binding</keyword>
<gene>
    <name evidence="12" type="primary">ndk</name>
    <name evidence="17" type="ORF">SAMN02745190_01038</name>
</gene>
<dbReference type="GO" id="GO:0004550">
    <property type="term" value="F:nucleoside diphosphate kinase activity"/>
    <property type="evidence" value="ECO:0007669"/>
    <property type="project" value="UniProtKB-UniRule"/>
</dbReference>
<evidence type="ECO:0000256" key="3">
    <source>
        <dbReference type="ARBA" id="ARBA00012966"/>
    </source>
</evidence>
<evidence type="ECO:0000256" key="2">
    <source>
        <dbReference type="ARBA" id="ARBA00008142"/>
    </source>
</evidence>
<dbReference type="InterPro" id="IPR034907">
    <property type="entry name" value="NDK-like_dom"/>
</dbReference>
<dbReference type="InterPro" id="IPR001564">
    <property type="entry name" value="Nucleoside_diP_kinase"/>
</dbReference>
<comment type="cofactor">
    <cofactor evidence="1 12">
        <name>Mg(2+)</name>
        <dbReference type="ChEBI" id="CHEBI:18420"/>
    </cofactor>
</comment>
<organism evidence="17 18">
    <name type="scientific">Schwartzia succinivorans DSM 10502</name>
    <dbReference type="NCBI Taxonomy" id="1123243"/>
    <lineage>
        <taxon>Bacteria</taxon>
        <taxon>Bacillati</taxon>
        <taxon>Bacillota</taxon>
        <taxon>Negativicutes</taxon>
        <taxon>Selenomonadales</taxon>
        <taxon>Selenomonadaceae</taxon>
        <taxon>Schwartzia</taxon>
    </lineage>
</organism>
<feature type="binding site" evidence="12">
    <location>
        <position position="57"/>
    </location>
    <ligand>
        <name>ATP</name>
        <dbReference type="ChEBI" id="CHEBI:30616"/>
    </ligand>
</feature>
<comment type="catalytic activity">
    <reaction evidence="12">
        <text>a ribonucleoside 5'-diphosphate + ATP = a ribonucleoside 5'-triphosphate + ADP</text>
        <dbReference type="Rhea" id="RHEA:18113"/>
        <dbReference type="ChEBI" id="CHEBI:30616"/>
        <dbReference type="ChEBI" id="CHEBI:57930"/>
        <dbReference type="ChEBI" id="CHEBI:61557"/>
        <dbReference type="ChEBI" id="CHEBI:456216"/>
        <dbReference type="EC" id="2.7.4.6"/>
    </reaction>
</comment>
<accession>A0A1M4VZA8</accession>
<comment type="catalytic activity">
    <reaction evidence="12 15">
        <text>a 2'-deoxyribonucleoside 5'-diphosphate + ATP = a 2'-deoxyribonucleoside 5'-triphosphate + ADP</text>
        <dbReference type="Rhea" id="RHEA:44640"/>
        <dbReference type="ChEBI" id="CHEBI:30616"/>
        <dbReference type="ChEBI" id="CHEBI:61560"/>
        <dbReference type="ChEBI" id="CHEBI:73316"/>
        <dbReference type="ChEBI" id="CHEBI:456216"/>
        <dbReference type="EC" id="2.7.4.6"/>
    </reaction>
</comment>
<evidence type="ECO:0000256" key="5">
    <source>
        <dbReference type="ARBA" id="ARBA00022679"/>
    </source>
</evidence>